<dbReference type="EMBL" id="JACRIW010000090">
    <property type="protein sequence ID" value="MBI5170308.1"/>
    <property type="molecule type" value="Genomic_DNA"/>
</dbReference>
<feature type="domain" description="DNA polymerase III beta sliding clamp C-terminal" evidence="12">
    <location>
        <begin position="253"/>
        <end position="376"/>
    </location>
</feature>
<dbReference type="GO" id="GO:0006271">
    <property type="term" value="P:DNA strand elongation involved in DNA replication"/>
    <property type="evidence" value="ECO:0007669"/>
    <property type="project" value="TreeGrafter"/>
</dbReference>
<gene>
    <name evidence="13" type="primary">dnaN</name>
    <name evidence="13" type="ORF">HZA61_12540</name>
</gene>
<feature type="domain" description="DNA polymerase III beta sliding clamp N-terminal" evidence="10">
    <location>
        <begin position="1"/>
        <end position="119"/>
    </location>
</feature>
<keyword evidence="4 9" id="KW-0808">Transferase</keyword>
<feature type="domain" description="DNA polymerase III beta sliding clamp central" evidence="11">
    <location>
        <begin position="130"/>
        <end position="250"/>
    </location>
</feature>
<keyword evidence="3 9" id="KW-0963">Cytoplasm</keyword>
<dbReference type="Pfam" id="PF00712">
    <property type="entry name" value="DNA_pol3_beta"/>
    <property type="match status" value="1"/>
</dbReference>
<reference evidence="13" key="1">
    <citation type="submission" date="2020-07" db="EMBL/GenBank/DDBJ databases">
        <title>Huge and variable diversity of episymbiotic CPR bacteria and DPANN archaea in groundwater ecosystems.</title>
        <authorList>
            <person name="He C.Y."/>
            <person name="Keren R."/>
            <person name="Whittaker M."/>
            <person name="Farag I.F."/>
            <person name="Doudna J."/>
            <person name="Cate J.H.D."/>
            <person name="Banfield J.F."/>
        </authorList>
    </citation>
    <scope>NUCLEOTIDE SEQUENCE</scope>
    <source>
        <strain evidence="13">NC_groundwater_1813_Pr3_B-0.1um_71_17</strain>
    </source>
</reference>
<dbReference type="InterPro" id="IPR022637">
    <property type="entry name" value="DNA_polIII_beta_cen"/>
</dbReference>
<dbReference type="SMART" id="SM00480">
    <property type="entry name" value="POL3Bc"/>
    <property type="match status" value="1"/>
</dbReference>
<organism evidence="13 14">
    <name type="scientific">Eiseniibacteriota bacterium</name>
    <dbReference type="NCBI Taxonomy" id="2212470"/>
    <lineage>
        <taxon>Bacteria</taxon>
        <taxon>Candidatus Eiseniibacteriota</taxon>
    </lineage>
</organism>
<comment type="subunit">
    <text evidence="9">Forms a ring-shaped head-to-tail homodimer around DNA.</text>
</comment>
<evidence type="ECO:0000313" key="14">
    <source>
        <dbReference type="Proteomes" id="UP000696931"/>
    </source>
</evidence>
<keyword evidence="5 9" id="KW-0548">Nucleotidyltransferase</keyword>
<dbReference type="NCBIfam" id="TIGR00663">
    <property type="entry name" value="dnan"/>
    <property type="match status" value="1"/>
</dbReference>
<accession>A0A933W3U0</accession>
<dbReference type="Pfam" id="PF02768">
    <property type="entry name" value="DNA_pol3_beta_3"/>
    <property type="match status" value="1"/>
</dbReference>
<dbReference type="Gene3D" id="3.10.150.10">
    <property type="entry name" value="DNA Polymerase III, subunit A, domain 2"/>
    <property type="match status" value="1"/>
</dbReference>
<dbReference type="GO" id="GO:0008408">
    <property type="term" value="F:3'-5' exonuclease activity"/>
    <property type="evidence" value="ECO:0007669"/>
    <property type="project" value="InterPro"/>
</dbReference>
<evidence type="ECO:0000259" key="12">
    <source>
        <dbReference type="Pfam" id="PF02768"/>
    </source>
</evidence>
<evidence type="ECO:0000256" key="3">
    <source>
        <dbReference type="ARBA" id="ARBA00022490"/>
    </source>
</evidence>
<dbReference type="GO" id="GO:0003677">
    <property type="term" value="F:DNA binding"/>
    <property type="evidence" value="ECO:0007669"/>
    <property type="project" value="UniProtKB-UniRule"/>
</dbReference>
<evidence type="ECO:0000256" key="5">
    <source>
        <dbReference type="ARBA" id="ARBA00022695"/>
    </source>
</evidence>
<evidence type="ECO:0000256" key="2">
    <source>
        <dbReference type="ARBA" id="ARBA00010752"/>
    </source>
</evidence>
<dbReference type="PANTHER" id="PTHR30478:SF0">
    <property type="entry name" value="BETA SLIDING CLAMP"/>
    <property type="match status" value="1"/>
</dbReference>
<keyword evidence="7 9" id="KW-0239">DNA-directed DNA polymerase</keyword>
<dbReference type="PIRSF" id="PIRSF000804">
    <property type="entry name" value="DNA_pol_III_b"/>
    <property type="match status" value="1"/>
</dbReference>
<dbReference type="InterPro" id="IPR022635">
    <property type="entry name" value="DNA_polIII_beta_C"/>
</dbReference>
<dbReference type="InterPro" id="IPR022634">
    <property type="entry name" value="DNA_polIII_beta_N"/>
</dbReference>
<name>A0A933W3U0_UNCEI</name>
<dbReference type="Proteomes" id="UP000696931">
    <property type="component" value="Unassembled WGS sequence"/>
</dbReference>
<evidence type="ECO:0000256" key="1">
    <source>
        <dbReference type="ARBA" id="ARBA00004496"/>
    </source>
</evidence>
<dbReference type="SUPFAM" id="SSF55979">
    <property type="entry name" value="DNA clamp"/>
    <property type="match status" value="3"/>
</dbReference>
<dbReference type="GO" id="GO:0005737">
    <property type="term" value="C:cytoplasm"/>
    <property type="evidence" value="ECO:0007669"/>
    <property type="project" value="UniProtKB-SubCell"/>
</dbReference>
<keyword evidence="6 9" id="KW-0235">DNA replication</keyword>
<dbReference type="GO" id="GO:0003887">
    <property type="term" value="F:DNA-directed DNA polymerase activity"/>
    <property type="evidence" value="ECO:0007669"/>
    <property type="project" value="UniProtKB-UniRule"/>
</dbReference>
<dbReference type="InterPro" id="IPR046938">
    <property type="entry name" value="DNA_clamp_sf"/>
</dbReference>
<evidence type="ECO:0000256" key="6">
    <source>
        <dbReference type="ARBA" id="ARBA00022705"/>
    </source>
</evidence>
<evidence type="ECO:0000313" key="13">
    <source>
        <dbReference type="EMBL" id="MBI5170308.1"/>
    </source>
</evidence>
<dbReference type="CDD" id="cd00140">
    <property type="entry name" value="beta_clamp"/>
    <property type="match status" value="1"/>
</dbReference>
<comment type="function">
    <text evidence="9">Confers DNA tethering and processivity to DNA polymerases and other proteins. Acts as a clamp, forming a ring around DNA (a reaction catalyzed by the clamp-loading complex) which diffuses in an ATP-independent manner freely and bidirectionally along dsDNA. Initially characterized for its ability to contact the catalytic subunit of DNA polymerase III (Pol III), a complex, multichain enzyme responsible for most of the replicative synthesis in bacteria; Pol III exhibits 3'-5' exonuclease proofreading activity. The beta chain is required for initiation of replication as well as for processivity of DNA replication.</text>
</comment>
<evidence type="ECO:0000259" key="11">
    <source>
        <dbReference type="Pfam" id="PF02767"/>
    </source>
</evidence>
<evidence type="ECO:0000259" key="10">
    <source>
        <dbReference type="Pfam" id="PF00712"/>
    </source>
</evidence>
<dbReference type="Gene3D" id="3.70.10.10">
    <property type="match status" value="1"/>
</dbReference>
<evidence type="ECO:0000256" key="9">
    <source>
        <dbReference type="PIRNR" id="PIRNR000804"/>
    </source>
</evidence>
<dbReference type="Pfam" id="PF02767">
    <property type="entry name" value="DNA_pol3_beta_2"/>
    <property type="match status" value="1"/>
</dbReference>
<keyword evidence="8" id="KW-0238">DNA-binding</keyword>
<evidence type="ECO:0000256" key="7">
    <source>
        <dbReference type="ARBA" id="ARBA00022932"/>
    </source>
</evidence>
<comment type="caution">
    <text evidence="13">The sequence shown here is derived from an EMBL/GenBank/DDBJ whole genome shotgun (WGS) entry which is preliminary data.</text>
</comment>
<dbReference type="GO" id="GO:0009360">
    <property type="term" value="C:DNA polymerase III complex"/>
    <property type="evidence" value="ECO:0007669"/>
    <property type="project" value="InterPro"/>
</dbReference>
<comment type="subcellular location">
    <subcellularLocation>
        <location evidence="1 9">Cytoplasm</location>
    </subcellularLocation>
</comment>
<evidence type="ECO:0000256" key="8">
    <source>
        <dbReference type="ARBA" id="ARBA00023125"/>
    </source>
</evidence>
<proteinExistence type="inferred from homology"/>
<sequence>MDLTIQQGDLAFAVGRALGSVQQKSTQPLLSCVLLEADSKGLRVTGTDLDEGTSVLVPCTVRTPGKCCVLARHFHDVVRKMPKGALTLAMSGSQCEVRYADGKGWSRFPAQPADEFPRVPDLKGDMRVTLEGEVLARMIERSAYAASTEPARPQLNGVYVHGNDKFIAFVATDGHRLARTSRKGAFGELSKDGIIVPSRVLNSVAKFANEATSPVEMRIADARNHIGFATQVGEYQVQVYGRLIEGQYPNYEQVIPKDNPRELVMARTDVIEAVDIVASHADSNTQQIRFSLRDGKFSVSSATADFGAGEQSVEAEYKGENMEIGYNAKYLLQILRSIPTESVTFRLKTALSAGVIEPVGALAQTDEDMLCLIMPLRLPDAAG</sequence>
<comment type="similarity">
    <text evidence="2 9">Belongs to the beta sliding clamp family.</text>
</comment>
<dbReference type="AlphaFoldDB" id="A0A933W3U0"/>
<evidence type="ECO:0000256" key="4">
    <source>
        <dbReference type="ARBA" id="ARBA00022679"/>
    </source>
</evidence>
<protein>
    <recommendedName>
        <fullName evidence="9">Beta sliding clamp</fullName>
    </recommendedName>
</protein>
<dbReference type="PANTHER" id="PTHR30478">
    <property type="entry name" value="DNA POLYMERASE III SUBUNIT BETA"/>
    <property type="match status" value="1"/>
</dbReference>
<dbReference type="InterPro" id="IPR001001">
    <property type="entry name" value="DNA_polIII_beta"/>
</dbReference>